<dbReference type="AlphaFoldDB" id="A0AAV3FKC6"/>
<keyword evidence="1" id="KW-0812">Transmembrane</keyword>
<feature type="transmembrane region" description="Helical" evidence="1">
    <location>
        <begin position="33"/>
        <end position="57"/>
    </location>
</feature>
<evidence type="ECO:0008006" key="4">
    <source>
        <dbReference type="Google" id="ProtNLM"/>
    </source>
</evidence>
<dbReference type="Proteomes" id="UP000005929">
    <property type="component" value="Unassembled WGS sequence"/>
</dbReference>
<keyword evidence="1" id="KW-0472">Membrane</keyword>
<organism evidence="2 3">
    <name type="scientific">Bifidobacterium longum subsp. longum 2-2B</name>
    <dbReference type="NCBI Taxonomy" id="1161745"/>
    <lineage>
        <taxon>Bacteria</taxon>
        <taxon>Bacillati</taxon>
        <taxon>Actinomycetota</taxon>
        <taxon>Actinomycetes</taxon>
        <taxon>Bifidobacteriales</taxon>
        <taxon>Bifidobacteriaceae</taxon>
        <taxon>Bifidobacterium</taxon>
    </lineage>
</organism>
<evidence type="ECO:0000313" key="3">
    <source>
        <dbReference type="Proteomes" id="UP000005929"/>
    </source>
</evidence>
<dbReference type="EMBL" id="AJTJ01000090">
    <property type="protein sequence ID" value="EIJ24213.1"/>
    <property type="molecule type" value="Genomic_DNA"/>
</dbReference>
<feature type="non-terminal residue" evidence="2">
    <location>
        <position position="1"/>
    </location>
</feature>
<gene>
    <name evidence="2" type="ORF">HMPREF1315_2488</name>
</gene>
<reference evidence="2 3" key="1">
    <citation type="journal article" date="2013" name="Genome Announc.">
        <title>Draft Genome Sequences of Two Pairs of Human Intestinal Bifidobacterium longum subsp. longum Strains, 44B and 1-6B and 35B and 2-2B, Consecutively Isolated from Two Children after a 5-Year Time Period.</title>
        <authorList>
            <person name="Shkoporov A.N."/>
            <person name="Efimov B.A."/>
            <person name="Khokhlova E.V."/>
            <person name="Chaplin A.V."/>
            <person name="Kafarskaya L.I."/>
            <person name="Durkin A.S."/>
            <person name="McCorrison J."/>
            <person name="Torralba M."/>
            <person name="Gillis M."/>
            <person name="Sutton G."/>
            <person name="Weibel D.B."/>
            <person name="Nelson K.E."/>
            <person name="Smeianov V.V."/>
        </authorList>
    </citation>
    <scope>NUCLEOTIDE SEQUENCE [LARGE SCALE GENOMIC DNA]</scope>
    <source>
        <strain evidence="2 3">2-2B</strain>
    </source>
</reference>
<comment type="caution">
    <text evidence="2">The sequence shown here is derived from an EMBL/GenBank/DDBJ whole genome shotgun (WGS) entry which is preliminary data.</text>
</comment>
<name>A0AAV3FKC6_BIFLL</name>
<keyword evidence="1" id="KW-1133">Transmembrane helix</keyword>
<protein>
    <recommendedName>
        <fullName evidence="4">MFS transporter</fullName>
    </recommendedName>
</protein>
<evidence type="ECO:0000256" key="1">
    <source>
        <dbReference type="SAM" id="Phobius"/>
    </source>
</evidence>
<proteinExistence type="predicted"/>
<evidence type="ECO:0000313" key="2">
    <source>
        <dbReference type="EMBL" id="EIJ24213.1"/>
    </source>
</evidence>
<accession>A0AAV3FKC6</accession>
<sequence>SATRSPLSIAQLPGYVPSRLAGGGLGPRKTLSIFLAVSAVAAFAFSQAGSVALVLVFGMLLSASNLGAGAC</sequence>